<name>A0ABW5TUJ9_9SPHI</name>
<dbReference type="InterPro" id="IPR052893">
    <property type="entry name" value="TCS_response_regulator"/>
</dbReference>
<evidence type="ECO:0000313" key="4">
    <source>
        <dbReference type="Proteomes" id="UP001597546"/>
    </source>
</evidence>
<feature type="domain" description="Response regulatory" evidence="2">
    <location>
        <begin position="6"/>
        <end position="130"/>
    </location>
</feature>
<gene>
    <name evidence="3" type="ORF">ACFSSE_13815</name>
</gene>
<dbReference type="PANTHER" id="PTHR44520">
    <property type="entry name" value="RESPONSE REGULATOR RCP1-RELATED"/>
    <property type="match status" value="1"/>
</dbReference>
<proteinExistence type="predicted"/>
<dbReference type="SMART" id="SM00448">
    <property type="entry name" value="REC"/>
    <property type="match status" value="1"/>
</dbReference>
<keyword evidence="4" id="KW-1185">Reference proteome</keyword>
<dbReference type="RefSeq" id="WP_379046988.1">
    <property type="nucleotide sequence ID" value="NZ_JBHSKW010000063.1"/>
</dbReference>
<organism evidence="3 4">
    <name type="scientific">Pedobacter alpinus</name>
    <dbReference type="NCBI Taxonomy" id="1590643"/>
    <lineage>
        <taxon>Bacteria</taxon>
        <taxon>Pseudomonadati</taxon>
        <taxon>Bacteroidota</taxon>
        <taxon>Sphingobacteriia</taxon>
        <taxon>Sphingobacteriales</taxon>
        <taxon>Sphingobacteriaceae</taxon>
        <taxon>Pedobacter</taxon>
    </lineage>
</organism>
<dbReference type="InterPro" id="IPR011006">
    <property type="entry name" value="CheY-like_superfamily"/>
</dbReference>
<dbReference type="Pfam" id="PF00072">
    <property type="entry name" value="Response_reg"/>
    <property type="match status" value="1"/>
</dbReference>
<dbReference type="SUPFAM" id="SSF52172">
    <property type="entry name" value="CheY-like"/>
    <property type="match status" value="1"/>
</dbReference>
<dbReference type="EMBL" id="JBHULV010000047">
    <property type="protein sequence ID" value="MFD2732781.1"/>
    <property type="molecule type" value="Genomic_DNA"/>
</dbReference>
<protein>
    <submittedName>
        <fullName evidence="3">Response regulator</fullName>
    </submittedName>
</protein>
<sequence>MNKSIKILLVEDNEGDIYLTKSALKEGKIINEILIERDGQAAVNFLEKCTNNVNLKPNLILLDMNLPKLNGIEVLKYIKTNNELKHIPVIMLTTSSFEQDIVKSYKNYANCYITKPIDVKDFIQVVEKIEDFWISIVQLP</sequence>
<dbReference type="Proteomes" id="UP001597546">
    <property type="component" value="Unassembled WGS sequence"/>
</dbReference>
<comment type="caution">
    <text evidence="3">The sequence shown here is derived from an EMBL/GenBank/DDBJ whole genome shotgun (WGS) entry which is preliminary data.</text>
</comment>
<feature type="modified residue" description="4-aspartylphosphate" evidence="1">
    <location>
        <position position="63"/>
    </location>
</feature>
<evidence type="ECO:0000259" key="2">
    <source>
        <dbReference type="PROSITE" id="PS50110"/>
    </source>
</evidence>
<dbReference type="InterPro" id="IPR001789">
    <property type="entry name" value="Sig_transdc_resp-reg_receiver"/>
</dbReference>
<evidence type="ECO:0000256" key="1">
    <source>
        <dbReference type="PROSITE-ProRule" id="PRU00169"/>
    </source>
</evidence>
<accession>A0ABW5TUJ9</accession>
<keyword evidence="1" id="KW-0597">Phosphoprotein</keyword>
<dbReference type="CDD" id="cd17557">
    <property type="entry name" value="REC_Rcp-like"/>
    <property type="match status" value="1"/>
</dbReference>
<dbReference type="PANTHER" id="PTHR44520:SF2">
    <property type="entry name" value="RESPONSE REGULATOR RCP1"/>
    <property type="match status" value="1"/>
</dbReference>
<evidence type="ECO:0000313" key="3">
    <source>
        <dbReference type="EMBL" id="MFD2732781.1"/>
    </source>
</evidence>
<reference evidence="4" key="1">
    <citation type="journal article" date="2019" name="Int. J. Syst. Evol. Microbiol.">
        <title>The Global Catalogue of Microorganisms (GCM) 10K type strain sequencing project: providing services to taxonomists for standard genome sequencing and annotation.</title>
        <authorList>
            <consortium name="The Broad Institute Genomics Platform"/>
            <consortium name="The Broad Institute Genome Sequencing Center for Infectious Disease"/>
            <person name="Wu L."/>
            <person name="Ma J."/>
        </authorList>
    </citation>
    <scope>NUCLEOTIDE SEQUENCE [LARGE SCALE GENOMIC DNA]</scope>
    <source>
        <strain evidence="4">KCTC 42456</strain>
    </source>
</reference>
<dbReference type="Gene3D" id="3.40.50.2300">
    <property type="match status" value="1"/>
</dbReference>
<dbReference type="PROSITE" id="PS50110">
    <property type="entry name" value="RESPONSE_REGULATORY"/>
    <property type="match status" value="1"/>
</dbReference>